<evidence type="ECO:0000256" key="3">
    <source>
        <dbReference type="ARBA" id="ARBA00022989"/>
    </source>
</evidence>
<feature type="transmembrane region" description="Helical" evidence="5">
    <location>
        <begin position="228"/>
        <end position="247"/>
    </location>
</feature>
<accession>A0A1F8GT98</accession>
<feature type="transmembrane region" description="Helical" evidence="5">
    <location>
        <begin position="254"/>
        <end position="275"/>
    </location>
</feature>
<dbReference type="Pfam" id="PF06550">
    <property type="entry name" value="SPP"/>
    <property type="match status" value="1"/>
</dbReference>
<keyword evidence="3 5" id="KW-1133">Transmembrane helix</keyword>
<dbReference type="InterPro" id="IPR006639">
    <property type="entry name" value="Preselin/SPP"/>
</dbReference>
<keyword evidence="2 5" id="KW-0812">Transmembrane</keyword>
<feature type="transmembrane region" description="Helical" evidence="5">
    <location>
        <begin position="43"/>
        <end position="63"/>
    </location>
</feature>
<dbReference type="GO" id="GO:0012505">
    <property type="term" value="C:endomembrane system"/>
    <property type="evidence" value="ECO:0007669"/>
    <property type="project" value="UniProtKB-SubCell"/>
</dbReference>
<keyword evidence="4 5" id="KW-0472">Membrane</keyword>
<feature type="transmembrane region" description="Helical" evidence="5">
    <location>
        <begin position="123"/>
        <end position="150"/>
    </location>
</feature>
<dbReference type="GO" id="GO:0042500">
    <property type="term" value="F:aspartic endopeptidase activity, intramembrane cleaving"/>
    <property type="evidence" value="ECO:0007669"/>
    <property type="project" value="InterPro"/>
</dbReference>
<dbReference type="AlphaFoldDB" id="A0A1F8GT98"/>
<evidence type="ECO:0000256" key="5">
    <source>
        <dbReference type="SAM" id="Phobius"/>
    </source>
</evidence>
<dbReference type="EMBL" id="MGKO01000008">
    <property type="protein sequence ID" value="OGN27669.1"/>
    <property type="molecule type" value="Genomic_DNA"/>
</dbReference>
<dbReference type="Proteomes" id="UP000178444">
    <property type="component" value="Unassembled WGS sequence"/>
</dbReference>
<feature type="transmembrane region" description="Helical" evidence="5">
    <location>
        <begin position="12"/>
        <end position="31"/>
    </location>
</feature>
<comment type="caution">
    <text evidence="6">The sequence shown here is derived from an EMBL/GenBank/DDBJ whole genome shotgun (WGS) entry which is preliminary data.</text>
</comment>
<protein>
    <submittedName>
        <fullName evidence="6">Uncharacterized protein</fullName>
    </submittedName>
</protein>
<feature type="transmembrane region" description="Helical" evidence="5">
    <location>
        <begin position="70"/>
        <end position="88"/>
    </location>
</feature>
<organism evidence="6 7">
    <name type="scientific">Candidatus Yanofskybacteria bacterium RIFCSPLOWO2_01_FULL_49_17</name>
    <dbReference type="NCBI Taxonomy" id="1802700"/>
    <lineage>
        <taxon>Bacteria</taxon>
        <taxon>Candidatus Yanofskyibacteriota</taxon>
    </lineage>
</organism>
<feature type="transmembrane region" description="Helical" evidence="5">
    <location>
        <begin position="94"/>
        <end position="111"/>
    </location>
</feature>
<evidence type="ECO:0000256" key="2">
    <source>
        <dbReference type="ARBA" id="ARBA00022692"/>
    </source>
</evidence>
<name>A0A1F8GT98_9BACT</name>
<gene>
    <name evidence="6" type="ORF">A2941_01625</name>
</gene>
<sequence>MNFRPDLFAKEAFLFGATIIIGLAAAYRYAIQLSSAPIIQAPTFSFGQMVFLAAAISFFVLAAKGRWGKYVIWTFFVIVIWSGVQVLSDIFIRSSLGIFSGILVLTLFFSWRSVLMHDLTMILALAGIGATIGTAITPTVGIIALIALSFYDIIAVYRTRHMVRLAEGMLKAGAVSGFIIPQDTKGFLTDRRLARPHFGDKFMILGSGDVVFPLIFAASLMRQSLAEAVIVGTFSVIGLLLTHLLFVGQEKRRAMAALPPIATMCLIGYLIALLFNL</sequence>
<evidence type="ECO:0000313" key="6">
    <source>
        <dbReference type="EMBL" id="OGN27669.1"/>
    </source>
</evidence>
<comment type="subcellular location">
    <subcellularLocation>
        <location evidence="1">Endomembrane system</location>
        <topology evidence="1">Multi-pass membrane protein</topology>
    </subcellularLocation>
</comment>
<evidence type="ECO:0000256" key="4">
    <source>
        <dbReference type="ARBA" id="ARBA00023136"/>
    </source>
</evidence>
<evidence type="ECO:0000313" key="7">
    <source>
        <dbReference type="Proteomes" id="UP000178444"/>
    </source>
</evidence>
<dbReference type="SMART" id="SM00730">
    <property type="entry name" value="PSN"/>
    <property type="match status" value="1"/>
</dbReference>
<dbReference type="InterPro" id="IPR010545">
    <property type="entry name" value="SPP"/>
</dbReference>
<evidence type="ECO:0000256" key="1">
    <source>
        <dbReference type="ARBA" id="ARBA00004127"/>
    </source>
</evidence>
<proteinExistence type="predicted"/>
<reference evidence="6 7" key="1">
    <citation type="journal article" date="2016" name="Nat. Commun.">
        <title>Thousands of microbial genomes shed light on interconnected biogeochemical processes in an aquifer system.</title>
        <authorList>
            <person name="Anantharaman K."/>
            <person name="Brown C.T."/>
            <person name="Hug L.A."/>
            <person name="Sharon I."/>
            <person name="Castelle C.J."/>
            <person name="Probst A.J."/>
            <person name="Thomas B.C."/>
            <person name="Singh A."/>
            <person name="Wilkins M.J."/>
            <person name="Karaoz U."/>
            <person name="Brodie E.L."/>
            <person name="Williams K.H."/>
            <person name="Hubbard S.S."/>
            <person name="Banfield J.F."/>
        </authorList>
    </citation>
    <scope>NUCLEOTIDE SEQUENCE [LARGE SCALE GENOMIC DNA]</scope>
</reference>
<dbReference type="GO" id="GO:0016020">
    <property type="term" value="C:membrane"/>
    <property type="evidence" value="ECO:0007669"/>
    <property type="project" value="InterPro"/>
</dbReference>